<evidence type="ECO:0000256" key="1">
    <source>
        <dbReference type="SAM" id="MobiDB-lite"/>
    </source>
</evidence>
<feature type="compositionally biased region" description="Pro residues" evidence="1">
    <location>
        <begin position="18"/>
        <end position="27"/>
    </location>
</feature>
<feature type="compositionally biased region" description="Low complexity" evidence="1">
    <location>
        <begin position="304"/>
        <end position="319"/>
    </location>
</feature>
<sequence>MRDESDAMRDRTDDTPPEATPEVPPEAPADTAGPRDNAHAIAAQLDAWRAQGLHKRDPVRFHRIEALSRRAGAFSGDVRRVLDERLAALTREFCGALGADADVAPVTSDAADRPSAASRQTTTATSAATSAATSPTTATLAALARDMTQRVGASERAATSDSPRALTPSRTSTPSSPSAGPAMAHGDDTLPKRPVTQRAPSVPPTLAITPTVIATDDAFEDLDVLEYFRETWSKLSTDGNLRQSLAQVPENAGPLNSSHLVHRALSLMHDVSPDYLRHFLRHADALSWLEDMETTGVFGVKAAARAPAPTRSAKPAKSATPSRPSRAKAR</sequence>
<proteinExistence type="predicted"/>
<dbReference type="Pfam" id="PF11445">
    <property type="entry name" value="DUF2894"/>
    <property type="match status" value="1"/>
</dbReference>
<feature type="region of interest" description="Disordered" evidence="1">
    <location>
        <begin position="1"/>
        <end position="39"/>
    </location>
</feature>
<accession>A0A5E5A1R0</accession>
<feature type="region of interest" description="Disordered" evidence="1">
    <location>
        <begin position="304"/>
        <end position="330"/>
    </location>
</feature>
<feature type="compositionally biased region" description="Low complexity" evidence="1">
    <location>
        <begin position="162"/>
        <end position="182"/>
    </location>
</feature>
<dbReference type="Proteomes" id="UP000414136">
    <property type="component" value="Unassembled WGS sequence"/>
</dbReference>
<dbReference type="OrthoDB" id="6025757at2"/>
<evidence type="ECO:0000313" key="2">
    <source>
        <dbReference type="EMBL" id="VVE67236.1"/>
    </source>
</evidence>
<feature type="compositionally biased region" description="Basic and acidic residues" evidence="1">
    <location>
        <begin position="1"/>
        <end position="14"/>
    </location>
</feature>
<dbReference type="EMBL" id="CABPSQ010000003">
    <property type="protein sequence ID" value="VVE67236.1"/>
    <property type="molecule type" value="Genomic_DNA"/>
</dbReference>
<dbReference type="InterPro" id="IPR021549">
    <property type="entry name" value="DUF2894"/>
</dbReference>
<evidence type="ECO:0000313" key="3">
    <source>
        <dbReference type="Proteomes" id="UP000414136"/>
    </source>
</evidence>
<gene>
    <name evidence="2" type="ORF">PCA31118_02523</name>
</gene>
<organism evidence="2 3">
    <name type="scientific">Pandoraea captiosa</name>
    <dbReference type="NCBI Taxonomy" id="2508302"/>
    <lineage>
        <taxon>Bacteria</taxon>
        <taxon>Pseudomonadati</taxon>
        <taxon>Pseudomonadota</taxon>
        <taxon>Betaproteobacteria</taxon>
        <taxon>Burkholderiales</taxon>
        <taxon>Burkholderiaceae</taxon>
        <taxon>Pandoraea</taxon>
    </lineage>
</organism>
<feature type="region of interest" description="Disordered" evidence="1">
    <location>
        <begin position="106"/>
        <end position="203"/>
    </location>
</feature>
<keyword evidence="3" id="KW-1185">Reference proteome</keyword>
<reference evidence="2 3" key="1">
    <citation type="submission" date="2019-08" db="EMBL/GenBank/DDBJ databases">
        <authorList>
            <person name="Peeters C."/>
        </authorList>
    </citation>
    <scope>NUCLEOTIDE SEQUENCE [LARGE SCALE GENOMIC DNA]</scope>
    <source>
        <strain evidence="2 3">LMG 31118</strain>
    </source>
</reference>
<protein>
    <recommendedName>
        <fullName evidence="4">DUF2894 domain-containing protein</fullName>
    </recommendedName>
</protein>
<dbReference type="RefSeq" id="WP_150625524.1">
    <property type="nucleotide sequence ID" value="NZ_CABPSQ010000003.1"/>
</dbReference>
<dbReference type="AlphaFoldDB" id="A0A5E5A1R0"/>
<evidence type="ECO:0008006" key="4">
    <source>
        <dbReference type="Google" id="ProtNLM"/>
    </source>
</evidence>
<feature type="compositionally biased region" description="Low complexity" evidence="1">
    <location>
        <begin position="113"/>
        <end position="144"/>
    </location>
</feature>
<name>A0A5E5A1R0_9BURK</name>